<proteinExistence type="predicted"/>
<name>A0AAD1HI45_9MYCO</name>
<dbReference type="RefSeq" id="WP_163789101.1">
    <property type="nucleotide sequence ID" value="NZ_AP022561.1"/>
</dbReference>
<dbReference type="Proteomes" id="UP000467327">
    <property type="component" value="Chromosome"/>
</dbReference>
<feature type="region of interest" description="Disordered" evidence="1">
    <location>
        <begin position="25"/>
        <end position="59"/>
    </location>
</feature>
<keyword evidence="4" id="KW-1185">Reference proteome</keyword>
<reference evidence="3 4" key="1">
    <citation type="journal article" date="2019" name="Emerg. Microbes Infect.">
        <title>Comprehensive subspecies identification of 175 nontuberculous mycobacteria species based on 7547 genomic profiles.</title>
        <authorList>
            <person name="Matsumoto Y."/>
            <person name="Kinjo T."/>
            <person name="Motooka D."/>
            <person name="Nabeya D."/>
            <person name="Jung N."/>
            <person name="Uechi K."/>
            <person name="Horii T."/>
            <person name="Iida T."/>
            <person name="Fujita J."/>
            <person name="Nakamura S."/>
        </authorList>
    </citation>
    <scope>NUCLEOTIDE SEQUENCE [LARGE SCALE GENOMIC DNA]</scope>
    <source>
        <strain evidence="3 4">JCM 6376</strain>
    </source>
</reference>
<keyword evidence="2" id="KW-0732">Signal</keyword>
<dbReference type="KEGG" id="maic:MAIC_05700"/>
<dbReference type="EMBL" id="AP022561">
    <property type="protein sequence ID" value="BBX05767.1"/>
    <property type="molecule type" value="Genomic_DNA"/>
</dbReference>
<feature type="signal peptide" evidence="2">
    <location>
        <begin position="1"/>
        <end position="20"/>
    </location>
</feature>
<feature type="region of interest" description="Disordered" evidence="1">
    <location>
        <begin position="135"/>
        <end position="160"/>
    </location>
</feature>
<accession>A0AAD1HI45</accession>
<gene>
    <name evidence="3" type="ORF">MAIC_05700</name>
</gene>
<sequence>MKIAPAKTVGLVGAALLVGAAAVGCGSDDKGSESSSSSSSSSSSAASSSSSAASETSSAAAAAPAGDYSKLLLKASDIDPSFVASDPQINPNGVNGVVQSMTNPGKNETIVFAIVVSEDAAGALKALDSAKAELPKEVDGAPQPADVGDGGNGIIATGKSPDGTKAITEVYFTQGKSLVNIEFSSEPNDPVQNETALAIAKMQDTQVKNNLS</sequence>
<evidence type="ECO:0000256" key="1">
    <source>
        <dbReference type="SAM" id="MobiDB-lite"/>
    </source>
</evidence>
<dbReference type="PROSITE" id="PS51257">
    <property type="entry name" value="PROKAR_LIPOPROTEIN"/>
    <property type="match status" value="1"/>
</dbReference>
<evidence type="ECO:0000313" key="4">
    <source>
        <dbReference type="Proteomes" id="UP000467327"/>
    </source>
</evidence>
<feature type="compositionally biased region" description="Low complexity" evidence="1">
    <location>
        <begin position="33"/>
        <end position="59"/>
    </location>
</feature>
<dbReference type="AlphaFoldDB" id="A0AAD1HI45"/>
<protein>
    <submittedName>
        <fullName evidence="3">Uncharacterized protein</fullName>
    </submittedName>
</protein>
<evidence type="ECO:0000313" key="3">
    <source>
        <dbReference type="EMBL" id="BBX05767.1"/>
    </source>
</evidence>
<evidence type="ECO:0000256" key="2">
    <source>
        <dbReference type="SAM" id="SignalP"/>
    </source>
</evidence>
<feature type="chain" id="PRO_5041912460" evidence="2">
    <location>
        <begin position="21"/>
        <end position="212"/>
    </location>
</feature>
<organism evidence="3 4">
    <name type="scientific">Mycolicibacterium aichiense</name>
    <dbReference type="NCBI Taxonomy" id="1799"/>
    <lineage>
        <taxon>Bacteria</taxon>
        <taxon>Bacillati</taxon>
        <taxon>Actinomycetota</taxon>
        <taxon>Actinomycetes</taxon>
        <taxon>Mycobacteriales</taxon>
        <taxon>Mycobacteriaceae</taxon>
        <taxon>Mycolicibacterium</taxon>
    </lineage>
</organism>